<dbReference type="InterPro" id="IPR013815">
    <property type="entry name" value="ATP_grasp_subdomain_1"/>
</dbReference>
<dbReference type="SMART" id="SM00881">
    <property type="entry name" value="CoA_binding"/>
    <property type="match status" value="1"/>
</dbReference>
<gene>
    <name evidence="5" type="ORF">E3J33_01495</name>
</gene>
<dbReference type="SUPFAM" id="SSF56059">
    <property type="entry name" value="Glutathione synthetase ATP-binding domain-like"/>
    <property type="match status" value="1"/>
</dbReference>
<keyword evidence="1" id="KW-0436">Ligase</keyword>
<evidence type="ECO:0000313" key="6">
    <source>
        <dbReference type="Proteomes" id="UP000316925"/>
    </source>
</evidence>
<dbReference type="Proteomes" id="UP000316925">
    <property type="component" value="Unassembled WGS sequence"/>
</dbReference>
<name>A0A523YQ64_UNCAE</name>
<evidence type="ECO:0000259" key="4">
    <source>
        <dbReference type="SMART" id="SM00881"/>
    </source>
</evidence>
<organism evidence="5 6">
    <name type="scientific">Aerophobetes bacterium</name>
    <dbReference type="NCBI Taxonomy" id="2030807"/>
    <lineage>
        <taxon>Bacteria</taxon>
        <taxon>Candidatus Aerophobota</taxon>
    </lineage>
</organism>
<dbReference type="NCBIfam" id="TIGR02717">
    <property type="entry name" value="AcCoA-syn-alpha"/>
    <property type="match status" value="1"/>
</dbReference>
<dbReference type="SUPFAM" id="SSF52210">
    <property type="entry name" value="Succinyl-CoA synthetase domains"/>
    <property type="match status" value="2"/>
</dbReference>
<dbReference type="Pfam" id="PF13549">
    <property type="entry name" value="ATP-grasp_5"/>
    <property type="match status" value="1"/>
</dbReference>
<evidence type="ECO:0000256" key="1">
    <source>
        <dbReference type="ARBA" id="ARBA00022598"/>
    </source>
</evidence>
<protein>
    <submittedName>
        <fullName evidence="5">CoA-binding protein</fullName>
    </submittedName>
</protein>
<dbReference type="SUPFAM" id="SSF51735">
    <property type="entry name" value="NAD(P)-binding Rossmann-fold domains"/>
    <property type="match status" value="1"/>
</dbReference>
<dbReference type="InterPro" id="IPR016102">
    <property type="entry name" value="Succinyl-CoA_synth-like"/>
</dbReference>
<feature type="domain" description="CoA-binding" evidence="4">
    <location>
        <begin position="21"/>
        <end position="119"/>
    </location>
</feature>
<dbReference type="InterPro" id="IPR051538">
    <property type="entry name" value="Acyl-CoA_Synth/Transferase"/>
</dbReference>
<dbReference type="InterPro" id="IPR036291">
    <property type="entry name" value="NAD(P)-bd_dom_sf"/>
</dbReference>
<dbReference type="Gene3D" id="3.40.50.720">
    <property type="entry name" value="NAD(P)-binding Rossmann-like Domain"/>
    <property type="match status" value="1"/>
</dbReference>
<dbReference type="InterPro" id="IPR032875">
    <property type="entry name" value="Succ_CoA_lig_flav_dom"/>
</dbReference>
<dbReference type="GO" id="GO:0043758">
    <property type="term" value="F:acetate-CoA ligase (ADP-forming) activity"/>
    <property type="evidence" value="ECO:0007669"/>
    <property type="project" value="InterPro"/>
</dbReference>
<evidence type="ECO:0000313" key="5">
    <source>
        <dbReference type="EMBL" id="TET93638.1"/>
    </source>
</evidence>
<keyword evidence="2" id="KW-0547">Nucleotide-binding</keyword>
<dbReference type="EMBL" id="SOIJ01000086">
    <property type="protein sequence ID" value="TET93638.1"/>
    <property type="molecule type" value="Genomic_DNA"/>
</dbReference>
<dbReference type="Pfam" id="PF13380">
    <property type="entry name" value="CoA_binding_2"/>
    <property type="match status" value="1"/>
</dbReference>
<evidence type="ECO:0000256" key="2">
    <source>
        <dbReference type="ARBA" id="ARBA00022741"/>
    </source>
</evidence>
<dbReference type="AlphaFoldDB" id="A0A523YQ64"/>
<dbReference type="GO" id="GO:0005524">
    <property type="term" value="F:ATP binding"/>
    <property type="evidence" value="ECO:0007669"/>
    <property type="project" value="UniProtKB-KW"/>
</dbReference>
<keyword evidence="3" id="KW-0067">ATP-binding</keyword>
<comment type="caution">
    <text evidence="5">The sequence shown here is derived from an EMBL/GenBank/DDBJ whole genome shotgun (WGS) entry which is preliminary data.</text>
</comment>
<accession>A0A523YQ64</accession>
<sequence>LLTKERRYGKFLRREKLLENFFKPDAVAVVGASIKHMKLGNQILENLLKDGFPGRIFPINAKADSTTRIMGIKAYPSLVEVPQPIDLAIVVVPSRGVLSVIQDCGAKGIDSVVIISAGFKEVGEEGAKLESELLKLSKNLGIHILGPNVLGIIDAHHHLNASFAPASPSPGNIAFLSQSGALGCVILDKAEGEGIGLSKFISLGNKVDLDEVDFLAMLKDDAQTDVILGYLEGIKRGRDFISVAKEVTSQKPVVMIKAGRSDQGKRAASSHTGSLAGQDEAYDVAFQASGIIRANSLREAIDLARGFSSQPIPQGKRVLLLTNGGGAGIMATDACEQFSLELANLEDETKEKLKEKLPHDSSVANPIDILGDAKSDRYEIALEAILTDPNVDGVIVLLTPQSGSDEDETARLIIKISPGTKKTILTCFMGQKKVKGAIKILQNHGIPNYADPEDAVRVFEAMFRYGEWLKRPKEAVKTFPVSKSRVDHILNESIKEGYLEIGGERALQIMKAYGIPTVENYLVRELHEALDVAESLHSSLAMKIESPAILHKSDTGGVLLNLKLADVETSFYQLMERAKRIVQANRIRGISIQPMVKEGKEVLIGVSWDDVFGHLIKFGLGGKYVEIYRDVSTKLVPLTPSMTEEMIGETKVISRLLKGVREESPSDVPEVEEALLRFSQLVGDFPRISEVEANPLVVWKKGAMVVDARLRLKNGCS</sequence>
<dbReference type="Gene3D" id="3.30.1490.20">
    <property type="entry name" value="ATP-grasp fold, A domain"/>
    <property type="match status" value="1"/>
</dbReference>
<dbReference type="Pfam" id="PF19045">
    <property type="entry name" value="Ligase_CoA_2"/>
    <property type="match status" value="1"/>
</dbReference>
<dbReference type="Pfam" id="PF13607">
    <property type="entry name" value="Succ_CoA_lig"/>
    <property type="match status" value="1"/>
</dbReference>
<dbReference type="PANTHER" id="PTHR43334">
    <property type="entry name" value="ACETATE--COA LIGASE [ADP-FORMING]"/>
    <property type="match status" value="1"/>
</dbReference>
<feature type="non-terminal residue" evidence="5">
    <location>
        <position position="1"/>
    </location>
</feature>
<dbReference type="PANTHER" id="PTHR43334:SF1">
    <property type="entry name" value="3-HYDROXYPROPIONATE--COA LIGASE [ADP-FORMING]"/>
    <property type="match status" value="1"/>
</dbReference>
<dbReference type="InterPro" id="IPR003781">
    <property type="entry name" value="CoA-bd"/>
</dbReference>
<dbReference type="InterPro" id="IPR014089">
    <property type="entry name" value="AcCoA-synth-alpha"/>
</dbReference>
<reference evidence="5 6" key="1">
    <citation type="submission" date="2019-03" db="EMBL/GenBank/DDBJ databases">
        <title>Metabolic potential of uncultured bacteria and archaea associated with petroleum seepage in deep-sea sediments.</title>
        <authorList>
            <person name="Dong X."/>
            <person name="Hubert C."/>
        </authorList>
    </citation>
    <scope>NUCLEOTIDE SEQUENCE [LARGE SCALE GENOMIC DNA]</scope>
    <source>
        <strain evidence="5">E29_bin28</strain>
    </source>
</reference>
<proteinExistence type="predicted"/>
<dbReference type="Gene3D" id="3.40.50.261">
    <property type="entry name" value="Succinyl-CoA synthetase domains"/>
    <property type="match status" value="2"/>
</dbReference>
<evidence type="ECO:0000256" key="3">
    <source>
        <dbReference type="ARBA" id="ARBA00022840"/>
    </source>
</evidence>
<dbReference type="Gene3D" id="3.30.470.20">
    <property type="entry name" value="ATP-grasp fold, B domain"/>
    <property type="match status" value="1"/>
</dbReference>
<dbReference type="InterPro" id="IPR043938">
    <property type="entry name" value="Ligase_CoA_dom"/>
</dbReference>